<dbReference type="STRING" id="1391653.AKJ08_0592"/>
<evidence type="ECO:0000313" key="2">
    <source>
        <dbReference type="Proteomes" id="UP000055590"/>
    </source>
</evidence>
<keyword evidence="2" id="KW-1185">Reference proteome</keyword>
<dbReference type="EMBL" id="CP012332">
    <property type="protein sequence ID" value="AKU90205.1"/>
    <property type="molecule type" value="Genomic_DNA"/>
</dbReference>
<proteinExistence type="predicted"/>
<dbReference type="KEGG" id="vin:AKJ08_0592"/>
<dbReference type="Proteomes" id="UP000055590">
    <property type="component" value="Chromosome"/>
</dbReference>
<sequence length="129" mass="13807">MASATLLLVLLASCDSPSSTPEKAFRTFVEKVQARDVEGAWDLLSLGTQQDLTTLIEQRAKATGGAIPSDPRVAVLGSASLAHPIDDLKEIAKSDDKAALEVTSGGETRRVHMVREKGGWRVDLDVPRP</sequence>
<protein>
    <submittedName>
        <fullName evidence="1">Uncharacterized protein</fullName>
    </submittedName>
</protein>
<reference evidence="1 2" key="1">
    <citation type="submission" date="2015-08" db="EMBL/GenBank/DDBJ databases">
        <authorList>
            <person name="Babu N.S."/>
            <person name="Beckwith C.J."/>
            <person name="Beseler K.G."/>
            <person name="Brison A."/>
            <person name="Carone J.V."/>
            <person name="Caskin T.P."/>
            <person name="Diamond M."/>
            <person name="Durham M.E."/>
            <person name="Foxe J.M."/>
            <person name="Go M."/>
            <person name="Henderson B.A."/>
            <person name="Jones I.B."/>
            <person name="McGettigan J.A."/>
            <person name="Micheletti S.J."/>
            <person name="Nasrallah M.E."/>
            <person name="Ortiz D."/>
            <person name="Piller C.R."/>
            <person name="Privatt S.R."/>
            <person name="Schneider S.L."/>
            <person name="Sharp S."/>
            <person name="Smith T.C."/>
            <person name="Stanton J.D."/>
            <person name="Ullery H.E."/>
            <person name="Wilson R.J."/>
            <person name="Serrano M.G."/>
            <person name="Buck G."/>
            <person name="Lee V."/>
            <person name="Wang Y."/>
            <person name="Carvalho R."/>
            <person name="Voegtly L."/>
            <person name="Shi R."/>
            <person name="Duckworth R."/>
            <person name="Johnson A."/>
            <person name="Loviza R."/>
            <person name="Walstead R."/>
            <person name="Shah Z."/>
            <person name="Kiflezghi M."/>
            <person name="Wade K."/>
            <person name="Ball S.L."/>
            <person name="Bradley K.W."/>
            <person name="Asai D.J."/>
            <person name="Bowman C.A."/>
            <person name="Russell D.A."/>
            <person name="Pope W.H."/>
            <person name="Jacobs-Sera D."/>
            <person name="Hendrix R.W."/>
            <person name="Hatfull G.F."/>
        </authorList>
    </citation>
    <scope>NUCLEOTIDE SEQUENCE [LARGE SCALE GENOMIC DNA]</scope>
    <source>
        <strain evidence="1 2">DSM 27710</strain>
    </source>
</reference>
<name>A0A0K1P9L9_9BACT</name>
<evidence type="ECO:0000313" key="1">
    <source>
        <dbReference type="EMBL" id="AKU90205.1"/>
    </source>
</evidence>
<dbReference type="AlphaFoldDB" id="A0A0K1P9L9"/>
<organism evidence="1 2">
    <name type="scientific">Vulgatibacter incomptus</name>
    <dbReference type="NCBI Taxonomy" id="1391653"/>
    <lineage>
        <taxon>Bacteria</taxon>
        <taxon>Pseudomonadati</taxon>
        <taxon>Myxococcota</taxon>
        <taxon>Myxococcia</taxon>
        <taxon>Myxococcales</taxon>
        <taxon>Cystobacterineae</taxon>
        <taxon>Vulgatibacteraceae</taxon>
        <taxon>Vulgatibacter</taxon>
    </lineage>
</organism>
<gene>
    <name evidence="1" type="ORF">AKJ08_0592</name>
</gene>
<accession>A0A0K1P9L9</accession>